<gene>
    <name evidence="5" type="ORF">TL10_09785</name>
</gene>
<name>A0A0D1JWZ0_9MYCO</name>
<evidence type="ECO:0000256" key="3">
    <source>
        <dbReference type="ARBA" id="ARBA00022827"/>
    </source>
</evidence>
<reference evidence="5 6" key="1">
    <citation type="submission" date="2015-01" db="EMBL/GenBank/DDBJ databases">
        <title>Genome sequence of Mycobacterium llatzerense and Mycobacterium immunogenum recovered from brain abscess.</title>
        <authorList>
            <person name="Greninger A.L."/>
            <person name="Langelier C."/>
            <person name="Cunningham G."/>
            <person name="Chiu C.Y."/>
            <person name="Miller S."/>
        </authorList>
    </citation>
    <scope>NUCLEOTIDE SEQUENCE [LARGE SCALE GENOMIC DNA]</scope>
    <source>
        <strain evidence="5 6">CLUC14</strain>
    </source>
</reference>
<protein>
    <submittedName>
        <fullName evidence="5">FAD-binding protein</fullName>
    </submittedName>
</protein>
<organism evidence="5 6">
    <name type="scientific">Mycolicibacterium llatzerense</name>
    <dbReference type="NCBI Taxonomy" id="280871"/>
    <lineage>
        <taxon>Bacteria</taxon>
        <taxon>Bacillati</taxon>
        <taxon>Actinomycetota</taxon>
        <taxon>Actinomycetes</taxon>
        <taxon>Mycobacteriales</taxon>
        <taxon>Mycobacteriaceae</taxon>
        <taxon>Mycolicibacterium</taxon>
    </lineage>
</organism>
<dbReference type="EMBL" id="JXST01000011">
    <property type="protein sequence ID" value="KIU17074.1"/>
    <property type="molecule type" value="Genomic_DNA"/>
</dbReference>
<dbReference type="InterPro" id="IPR036188">
    <property type="entry name" value="FAD/NAD-bd_sf"/>
</dbReference>
<evidence type="ECO:0000313" key="5">
    <source>
        <dbReference type="EMBL" id="KIU17074.1"/>
    </source>
</evidence>
<dbReference type="Gene3D" id="3.50.50.60">
    <property type="entry name" value="FAD/NAD(P)-binding domain"/>
    <property type="match status" value="1"/>
</dbReference>
<evidence type="ECO:0000313" key="6">
    <source>
        <dbReference type="Proteomes" id="UP000032221"/>
    </source>
</evidence>
<dbReference type="InterPro" id="IPR002938">
    <property type="entry name" value="FAD-bd"/>
</dbReference>
<dbReference type="PANTHER" id="PTHR43004:SF19">
    <property type="entry name" value="BINDING MONOOXYGENASE, PUTATIVE (JCVI)-RELATED"/>
    <property type="match status" value="1"/>
</dbReference>
<keyword evidence="6" id="KW-1185">Reference proteome</keyword>
<dbReference type="GO" id="GO:0071949">
    <property type="term" value="F:FAD binding"/>
    <property type="evidence" value="ECO:0007669"/>
    <property type="project" value="InterPro"/>
</dbReference>
<evidence type="ECO:0000256" key="2">
    <source>
        <dbReference type="ARBA" id="ARBA00022630"/>
    </source>
</evidence>
<dbReference type="AlphaFoldDB" id="A0A0D1JWZ0"/>
<dbReference type="Pfam" id="PF01494">
    <property type="entry name" value="FAD_binding_3"/>
    <property type="match status" value="1"/>
</dbReference>
<dbReference type="RefSeq" id="WP_043985499.1">
    <property type="nucleotide sequence ID" value="NZ_JXST01000011.1"/>
</dbReference>
<dbReference type="InterPro" id="IPR050641">
    <property type="entry name" value="RIFMO-like"/>
</dbReference>
<dbReference type="Gene3D" id="3.30.9.10">
    <property type="entry name" value="D-Amino Acid Oxidase, subunit A, domain 2"/>
    <property type="match status" value="1"/>
</dbReference>
<accession>A0A0D1JWZ0</accession>
<feature type="domain" description="FAD-binding" evidence="4">
    <location>
        <begin position="5"/>
        <end position="352"/>
    </location>
</feature>
<evidence type="ECO:0000259" key="4">
    <source>
        <dbReference type="Pfam" id="PF01494"/>
    </source>
</evidence>
<dbReference type="Proteomes" id="UP000032221">
    <property type="component" value="Unassembled WGS sequence"/>
</dbReference>
<dbReference type="PANTHER" id="PTHR43004">
    <property type="entry name" value="TRK SYSTEM POTASSIUM UPTAKE PROTEIN"/>
    <property type="match status" value="1"/>
</dbReference>
<dbReference type="PRINTS" id="PR00420">
    <property type="entry name" value="RNGMNOXGNASE"/>
</dbReference>
<proteinExistence type="predicted"/>
<comment type="caution">
    <text evidence="5">The sequence shown here is derived from an EMBL/GenBank/DDBJ whole genome shotgun (WGS) entry which is preliminary data.</text>
</comment>
<keyword evidence="3" id="KW-0274">FAD</keyword>
<dbReference type="STRING" id="280871.TL10_09785"/>
<evidence type="ECO:0000256" key="1">
    <source>
        <dbReference type="ARBA" id="ARBA00001974"/>
    </source>
</evidence>
<dbReference type="GO" id="GO:0016709">
    <property type="term" value="F:oxidoreductase activity, acting on paired donors, with incorporation or reduction of molecular oxygen, NAD(P)H as one donor, and incorporation of one atom of oxygen"/>
    <property type="evidence" value="ECO:0007669"/>
    <property type="project" value="UniProtKB-ARBA"/>
</dbReference>
<comment type="cofactor">
    <cofactor evidence="1">
        <name>FAD</name>
        <dbReference type="ChEBI" id="CHEBI:57692"/>
    </cofactor>
</comment>
<dbReference type="SUPFAM" id="SSF51905">
    <property type="entry name" value="FAD/NAD(P)-binding domain"/>
    <property type="match status" value="1"/>
</dbReference>
<dbReference type="Gene3D" id="3.40.30.120">
    <property type="match status" value="1"/>
</dbReference>
<dbReference type="PATRIC" id="fig|280871.6.peg.2026"/>
<sequence length="526" mass="56488">MTTHRTPVLIVGAGAAGLATAALLAKHRVESLVVEKRPELFLYPKARNLSFRTLEILRGLGLSDEVHAVGAQTSDMVIKPALNSSEELPALDIGAIFAGLDDLSPEPVIQYCPQSRLEPILLRHIRNRGGEVRYGTELVSLDQDASGVSAVLRDIASGQRTAIRADYLVAADGVHSSIRNTLNVDTAGLDTLPIYVVFIYFRGPWLQFVPHLGDGASVQVKNTGVDGIFVPADSDLCLFITTYFPQRGQSAEQFTEQRCRDLILAAVGEPIDIEIIDVAPWQPHQRVAASFLCGRTFFVGDSAHAMPPFRAGGANVAIQSADNLAWKLAAVLQGRADPALLATYHDERHPVGVFSSRQSLTGPILATLDFDAPSGFDVDEEQSMFALLAGYRYRSTAVIADTPPSGAQPELVTELRGQPGTRMPHVWLQGGRVSTLDLVGTECALLTSDDTGSWHRAAPEGVAVQTIPANDRPAWLAATYLQTDGALLIRPDAFVAWRAETLPPDPAATLSGVLADIFGIRSGPGR</sequence>
<dbReference type="OrthoDB" id="8670884at2"/>
<dbReference type="Pfam" id="PF21274">
    <property type="entry name" value="Rng_hyd_C"/>
    <property type="match status" value="1"/>
</dbReference>
<keyword evidence="2" id="KW-0285">Flavoprotein</keyword>